<evidence type="ECO:0000313" key="1">
    <source>
        <dbReference type="EMBL" id="KAJ9083538.1"/>
    </source>
</evidence>
<evidence type="ECO:0000313" key="2">
    <source>
        <dbReference type="Proteomes" id="UP001165960"/>
    </source>
</evidence>
<name>A0ACC2U9I6_9FUNG</name>
<comment type="caution">
    <text evidence="1">The sequence shown here is derived from an EMBL/GenBank/DDBJ whole genome shotgun (WGS) entry which is preliminary data.</text>
</comment>
<accession>A0ACC2U9I6</accession>
<dbReference type="Proteomes" id="UP001165960">
    <property type="component" value="Unassembled WGS sequence"/>
</dbReference>
<reference evidence="1" key="1">
    <citation type="submission" date="2022-04" db="EMBL/GenBank/DDBJ databases">
        <title>Genome of the entomopathogenic fungus Entomophthora muscae.</title>
        <authorList>
            <person name="Elya C."/>
            <person name="Lovett B.R."/>
            <person name="Lee E."/>
            <person name="Macias A.M."/>
            <person name="Hajek A.E."/>
            <person name="De Bivort B.L."/>
            <person name="Kasson M.T."/>
            <person name="De Fine Licht H.H."/>
            <person name="Stajich J.E."/>
        </authorList>
    </citation>
    <scope>NUCLEOTIDE SEQUENCE</scope>
    <source>
        <strain evidence="1">Berkeley</strain>
    </source>
</reference>
<dbReference type="EMBL" id="QTSX02000981">
    <property type="protein sequence ID" value="KAJ9083538.1"/>
    <property type="molecule type" value="Genomic_DNA"/>
</dbReference>
<protein>
    <submittedName>
        <fullName evidence="1">High copy suppressor of abf2</fullName>
    </submittedName>
</protein>
<proteinExistence type="predicted"/>
<keyword evidence="2" id="KW-1185">Reference proteome</keyword>
<gene>
    <name evidence="1" type="primary">YHM1_3</name>
    <name evidence="1" type="ORF">DSO57_1033783</name>
</gene>
<sequence>MGAPSSTDYSHSGLSRFAGSGCAGLLELLGFHPIDTVAKRLMSNTKPVGLNYAIFANHLRFLSLVPPRLKALLI</sequence>
<organism evidence="1 2">
    <name type="scientific">Entomophthora muscae</name>
    <dbReference type="NCBI Taxonomy" id="34485"/>
    <lineage>
        <taxon>Eukaryota</taxon>
        <taxon>Fungi</taxon>
        <taxon>Fungi incertae sedis</taxon>
        <taxon>Zoopagomycota</taxon>
        <taxon>Entomophthoromycotina</taxon>
        <taxon>Entomophthoromycetes</taxon>
        <taxon>Entomophthorales</taxon>
        <taxon>Entomophthoraceae</taxon>
        <taxon>Entomophthora</taxon>
    </lineage>
</organism>